<dbReference type="EMBL" id="KV454016">
    <property type="protein sequence ID" value="ODV94056.1"/>
    <property type="molecule type" value="Genomic_DNA"/>
</dbReference>
<dbReference type="STRING" id="669874.A0A1E4TQL3"/>
<dbReference type="InterPro" id="IPR051948">
    <property type="entry name" value="Hsp70_co-chaperone_J-domain"/>
</dbReference>
<evidence type="ECO:0000313" key="4">
    <source>
        <dbReference type="Proteomes" id="UP000094236"/>
    </source>
</evidence>
<gene>
    <name evidence="3" type="ORF">PACTADRAFT_45268</name>
</gene>
<evidence type="ECO:0000313" key="3">
    <source>
        <dbReference type="EMBL" id="ODV94056.1"/>
    </source>
</evidence>
<dbReference type="AlphaFoldDB" id="A0A1E4TQL3"/>
<dbReference type="PANTHER" id="PTHR44360">
    <property type="entry name" value="DNAJ HOMOLOG SUBFAMILY B MEMBER 9"/>
    <property type="match status" value="1"/>
</dbReference>
<sequence length="65" mass="7574">MINHYQILGVSSNSSDLEIKKSYRKLALKYHPDKNREPGAEDKFKEISKSYDILSNPLEKAKYDK</sequence>
<dbReference type="CDD" id="cd06257">
    <property type="entry name" value="DnaJ"/>
    <property type="match status" value="1"/>
</dbReference>
<evidence type="ECO:0000256" key="1">
    <source>
        <dbReference type="ARBA" id="ARBA00023186"/>
    </source>
</evidence>
<dbReference type="InterPro" id="IPR036869">
    <property type="entry name" value="J_dom_sf"/>
</dbReference>
<dbReference type="PROSITE" id="PS50076">
    <property type="entry name" value="DNAJ_2"/>
    <property type="match status" value="1"/>
</dbReference>
<keyword evidence="1" id="KW-0143">Chaperone</keyword>
<dbReference type="SMART" id="SM00271">
    <property type="entry name" value="DnaJ"/>
    <property type="match status" value="1"/>
</dbReference>
<reference evidence="4" key="1">
    <citation type="submission" date="2016-05" db="EMBL/GenBank/DDBJ databases">
        <title>Comparative genomics of biotechnologically important yeasts.</title>
        <authorList>
            <consortium name="DOE Joint Genome Institute"/>
            <person name="Riley R."/>
            <person name="Haridas S."/>
            <person name="Wolfe K.H."/>
            <person name="Lopes M.R."/>
            <person name="Hittinger C.T."/>
            <person name="Goker M."/>
            <person name="Salamov A."/>
            <person name="Wisecaver J."/>
            <person name="Long T.M."/>
            <person name="Aerts A.L."/>
            <person name="Barry K."/>
            <person name="Choi C."/>
            <person name="Clum A."/>
            <person name="Coughlan A.Y."/>
            <person name="Deshpande S."/>
            <person name="Douglass A.P."/>
            <person name="Hanson S.J."/>
            <person name="Klenk H.-P."/>
            <person name="Labutti K."/>
            <person name="Lapidus A."/>
            <person name="Lindquist E."/>
            <person name="Lipzen A."/>
            <person name="Meier-Kolthoff J.P."/>
            <person name="Ohm R.A."/>
            <person name="Otillar R.P."/>
            <person name="Pangilinan J."/>
            <person name="Peng Y."/>
            <person name="Rokas A."/>
            <person name="Rosa C.A."/>
            <person name="Scheuner C."/>
            <person name="Sibirny A.A."/>
            <person name="Slot J.C."/>
            <person name="Stielow J.B."/>
            <person name="Sun H."/>
            <person name="Kurtzman C.P."/>
            <person name="Blackwell M."/>
            <person name="Grigoriev I.V."/>
            <person name="Jeffries T.W."/>
        </authorList>
    </citation>
    <scope>NUCLEOTIDE SEQUENCE [LARGE SCALE GENOMIC DNA]</scope>
    <source>
        <strain evidence="4">NRRL Y-2460</strain>
    </source>
</reference>
<feature type="domain" description="J" evidence="2">
    <location>
        <begin position="3"/>
        <end position="65"/>
    </location>
</feature>
<dbReference type="InterPro" id="IPR018253">
    <property type="entry name" value="DnaJ_domain_CS"/>
</dbReference>
<proteinExistence type="predicted"/>
<dbReference type="GO" id="GO:0036503">
    <property type="term" value="P:ERAD pathway"/>
    <property type="evidence" value="ECO:0007669"/>
    <property type="project" value="TreeGrafter"/>
</dbReference>
<dbReference type="GO" id="GO:0005783">
    <property type="term" value="C:endoplasmic reticulum"/>
    <property type="evidence" value="ECO:0007669"/>
    <property type="project" value="TreeGrafter"/>
</dbReference>
<protein>
    <recommendedName>
        <fullName evidence="2">J domain-containing protein</fullName>
    </recommendedName>
</protein>
<feature type="non-terminal residue" evidence="3">
    <location>
        <position position="65"/>
    </location>
</feature>
<dbReference type="OrthoDB" id="552049at2759"/>
<organism evidence="3 4">
    <name type="scientific">Pachysolen tannophilus NRRL Y-2460</name>
    <dbReference type="NCBI Taxonomy" id="669874"/>
    <lineage>
        <taxon>Eukaryota</taxon>
        <taxon>Fungi</taxon>
        <taxon>Dikarya</taxon>
        <taxon>Ascomycota</taxon>
        <taxon>Saccharomycotina</taxon>
        <taxon>Pichiomycetes</taxon>
        <taxon>Pachysolenaceae</taxon>
        <taxon>Pachysolen</taxon>
    </lineage>
</organism>
<dbReference type="PRINTS" id="PR00625">
    <property type="entry name" value="JDOMAIN"/>
</dbReference>
<dbReference type="SUPFAM" id="SSF46565">
    <property type="entry name" value="Chaperone J-domain"/>
    <property type="match status" value="1"/>
</dbReference>
<dbReference type="Gene3D" id="1.10.287.110">
    <property type="entry name" value="DnaJ domain"/>
    <property type="match status" value="1"/>
</dbReference>
<dbReference type="GO" id="GO:0051787">
    <property type="term" value="F:misfolded protein binding"/>
    <property type="evidence" value="ECO:0007669"/>
    <property type="project" value="TreeGrafter"/>
</dbReference>
<dbReference type="PANTHER" id="PTHR44360:SF1">
    <property type="entry name" value="DNAJ HOMOLOG SUBFAMILY B MEMBER 9"/>
    <property type="match status" value="1"/>
</dbReference>
<dbReference type="PROSITE" id="PS00636">
    <property type="entry name" value="DNAJ_1"/>
    <property type="match status" value="1"/>
</dbReference>
<name>A0A1E4TQL3_PACTA</name>
<dbReference type="InterPro" id="IPR001623">
    <property type="entry name" value="DnaJ_domain"/>
</dbReference>
<keyword evidence="4" id="KW-1185">Reference proteome</keyword>
<evidence type="ECO:0000259" key="2">
    <source>
        <dbReference type="PROSITE" id="PS50076"/>
    </source>
</evidence>
<dbReference type="Proteomes" id="UP000094236">
    <property type="component" value="Unassembled WGS sequence"/>
</dbReference>
<dbReference type="Pfam" id="PF00226">
    <property type="entry name" value="DnaJ"/>
    <property type="match status" value="1"/>
</dbReference>
<accession>A0A1E4TQL3</accession>
<dbReference type="GO" id="GO:0051087">
    <property type="term" value="F:protein-folding chaperone binding"/>
    <property type="evidence" value="ECO:0007669"/>
    <property type="project" value="TreeGrafter"/>
</dbReference>